<dbReference type="OrthoDB" id="3064793at2759"/>
<protein>
    <submittedName>
        <fullName evidence="2">Uncharacterized protein</fullName>
    </submittedName>
</protein>
<sequence>MSRLFSQFTEDTDSLTCPPQKRRKSTGLNTRFDHMIQTMNVVHRSPKRRRARSASSASGSSIPKTPIDDYASHHGRLGSQFSVLKLDTNRNSGWNESSSDPIESPSTTSSILPTWLADTFSTLNAGHPLRLLLPPKSEPSTTGNTKDDNPFFITMLKESSPSVLEYEPHPTTHSSPLPFSTAGPCSTIAIPVDPPMEEHAPFSIPGHQLLPTTPSQSNTFAHLSPVFALPSLSPQPTEDIPDSAVFLSDLHDPPPNADDDDLISFHTPSDRNPHRMVYFDSPADDPIYSDPLDVGYELDSLDFQWTPFIQQAGANNFDSSNNVLDPEPLAVSNSDDPVYEIQGELTRECDDDAVPEDAALPPSRFAFWPPATSTSTSATNPNDTLPASPERSPPESPHAEPKFFAPAPGIYISPLRGDPHLQHASQTSNDSIEDWEDDDTAD</sequence>
<comment type="caution">
    <text evidence="2">The sequence shown here is derived from an EMBL/GenBank/DDBJ whole genome shotgun (WGS) entry which is preliminary data.</text>
</comment>
<dbReference type="AlphaFoldDB" id="A0A8H6TFG7"/>
<evidence type="ECO:0000313" key="2">
    <source>
        <dbReference type="EMBL" id="KAF7315732.1"/>
    </source>
</evidence>
<feature type="compositionally biased region" description="Acidic residues" evidence="1">
    <location>
        <begin position="431"/>
        <end position="442"/>
    </location>
</feature>
<evidence type="ECO:0000313" key="3">
    <source>
        <dbReference type="Proteomes" id="UP000636479"/>
    </source>
</evidence>
<reference evidence="2" key="1">
    <citation type="submission" date="2020-05" db="EMBL/GenBank/DDBJ databases">
        <title>Mycena genomes resolve the evolution of fungal bioluminescence.</title>
        <authorList>
            <person name="Tsai I.J."/>
        </authorList>
    </citation>
    <scope>NUCLEOTIDE SEQUENCE</scope>
    <source>
        <strain evidence="2">171206Taipei</strain>
    </source>
</reference>
<dbReference type="GeneID" id="59340361"/>
<evidence type="ECO:0000256" key="1">
    <source>
        <dbReference type="SAM" id="MobiDB-lite"/>
    </source>
</evidence>
<feature type="region of interest" description="Disordered" evidence="1">
    <location>
        <begin position="349"/>
        <end position="442"/>
    </location>
</feature>
<organism evidence="2 3">
    <name type="scientific">Mycena indigotica</name>
    <dbReference type="NCBI Taxonomy" id="2126181"/>
    <lineage>
        <taxon>Eukaryota</taxon>
        <taxon>Fungi</taxon>
        <taxon>Dikarya</taxon>
        <taxon>Basidiomycota</taxon>
        <taxon>Agaricomycotina</taxon>
        <taxon>Agaricomycetes</taxon>
        <taxon>Agaricomycetidae</taxon>
        <taxon>Agaricales</taxon>
        <taxon>Marasmiineae</taxon>
        <taxon>Mycenaceae</taxon>
        <taxon>Mycena</taxon>
    </lineage>
</organism>
<keyword evidence="3" id="KW-1185">Reference proteome</keyword>
<feature type="compositionally biased region" description="Polar residues" evidence="1">
    <location>
        <begin position="1"/>
        <end position="17"/>
    </location>
</feature>
<name>A0A8H6TFG7_9AGAR</name>
<accession>A0A8H6TFG7</accession>
<feature type="region of interest" description="Disordered" evidence="1">
    <location>
        <begin position="1"/>
        <end position="73"/>
    </location>
</feature>
<proteinExistence type="predicted"/>
<dbReference type="RefSeq" id="XP_037225755.1">
    <property type="nucleotide sequence ID" value="XM_037357845.1"/>
</dbReference>
<feature type="compositionally biased region" description="Low complexity" evidence="1">
    <location>
        <begin position="369"/>
        <end position="390"/>
    </location>
</feature>
<dbReference type="EMBL" id="JACAZF010000001">
    <property type="protein sequence ID" value="KAF7315732.1"/>
    <property type="molecule type" value="Genomic_DNA"/>
</dbReference>
<gene>
    <name evidence="2" type="ORF">MIND_00089100</name>
</gene>
<dbReference type="Proteomes" id="UP000636479">
    <property type="component" value="Unassembled WGS sequence"/>
</dbReference>